<dbReference type="PROSITE" id="PS50048">
    <property type="entry name" value="ZN2_CY6_FUNGAL_2"/>
    <property type="match status" value="1"/>
</dbReference>
<dbReference type="PROSITE" id="PS00463">
    <property type="entry name" value="ZN2_CY6_FUNGAL_1"/>
    <property type="match status" value="1"/>
</dbReference>
<organism evidence="8 9">
    <name type="scientific">Aspergillus keveii</name>
    <dbReference type="NCBI Taxonomy" id="714993"/>
    <lineage>
        <taxon>Eukaryota</taxon>
        <taxon>Fungi</taxon>
        <taxon>Dikarya</taxon>
        <taxon>Ascomycota</taxon>
        <taxon>Pezizomycotina</taxon>
        <taxon>Eurotiomycetes</taxon>
        <taxon>Eurotiomycetidae</taxon>
        <taxon>Eurotiales</taxon>
        <taxon>Aspergillaceae</taxon>
        <taxon>Aspergillus</taxon>
        <taxon>Aspergillus subgen. Nidulantes</taxon>
    </lineage>
</organism>
<evidence type="ECO:0000313" key="9">
    <source>
        <dbReference type="Proteomes" id="UP001610563"/>
    </source>
</evidence>
<evidence type="ECO:0000256" key="2">
    <source>
        <dbReference type="ARBA" id="ARBA00022723"/>
    </source>
</evidence>
<keyword evidence="4" id="KW-0238">DNA-binding</keyword>
<evidence type="ECO:0000256" key="4">
    <source>
        <dbReference type="ARBA" id="ARBA00023125"/>
    </source>
</evidence>
<evidence type="ECO:0000313" key="8">
    <source>
        <dbReference type="EMBL" id="KAL2793725.1"/>
    </source>
</evidence>
<comment type="subcellular location">
    <subcellularLocation>
        <location evidence="1">Nucleus</location>
    </subcellularLocation>
</comment>
<name>A0ABR4G4Z6_9EURO</name>
<dbReference type="Pfam" id="PF00172">
    <property type="entry name" value="Zn_clus"/>
    <property type="match status" value="1"/>
</dbReference>
<keyword evidence="6" id="KW-0539">Nucleus</keyword>
<accession>A0ABR4G4Z6</accession>
<evidence type="ECO:0000256" key="5">
    <source>
        <dbReference type="ARBA" id="ARBA00023163"/>
    </source>
</evidence>
<evidence type="ECO:0000256" key="3">
    <source>
        <dbReference type="ARBA" id="ARBA00023015"/>
    </source>
</evidence>
<dbReference type="InterPro" id="IPR050815">
    <property type="entry name" value="TF_fung"/>
</dbReference>
<proteinExistence type="predicted"/>
<dbReference type="SMART" id="SM00066">
    <property type="entry name" value="GAL4"/>
    <property type="match status" value="1"/>
</dbReference>
<keyword evidence="2" id="KW-0479">Metal-binding</keyword>
<dbReference type="CDD" id="cd00067">
    <property type="entry name" value="GAL4"/>
    <property type="match status" value="1"/>
</dbReference>
<gene>
    <name evidence="8" type="ORF">BJX66DRAFT_305520</name>
</gene>
<dbReference type="Proteomes" id="UP001610563">
    <property type="component" value="Unassembled WGS sequence"/>
</dbReference>
<keyword evidence="3" id="KW-0805">Transcription regulation</keyword>
<dbReference type="InterPro" id="IPR001138">
    <property type="entry name" value="Zn2Cys6_DnaBD"/>
</dbReference>
<dbReference type="Gene3D" id="4.10.240.10">
    <property type="entry name" value="Zn(2)-C6 fungal-type DNA-binding domain"/>
    <property type="match status" value="1"/>
</dbReference>
<dbReference type="PANTHER" id="PTHR47338">
    <property type="entry name" value="ZN(II)2CYS6 TRANSCRIPTION FACTOR (EUROFUNG)-RELATED"/>
    <property type="match status" value="1"/>
</dbReference>
<dbReference type="Pfam" id="PF04082">
    <property type="entry name" value="Fungal_trans"/>
    <property type="match status" value="1"/>
</dbReference>
<protein>
    <submittedName>
        <fullName evidence="8">Fungal-specific transcription factor domain-containing protein</fullName>
    </submittedName>
</protein>
<comment type="caution">
    <text evidence="8">The sequence shown here is derived from an EMBL/GenBank/DDBJ whole genome shotgun (WGS) entry which is preliminary data.</text>
</comment>
<feature type="domain" description="Zn(2)-C6 fungal-type" evidence="7">
    <location>
        <begin position="16"/>
        <end position="46"/>
    </location>
</feature>
<evidence type="ECO:0000256" key="6">
    <source>
        <dbReference type="ARBA" id="ARBA00023242"/>
    </source>
</evidence>
<sequence length="572" mass="64049">MSSSSITTRHRRSTTACDECRRRKVRCDGQQPQCGACLETGIACEMTQRASRGPKKGHLRDLKNRLVHLEAILESRVPGNGDQSVFPRGSLVSSAGTPSRAGFTPSVSPTVVPDPCARAPGMAESCPPGAVVASSSDLERFTPSVTSDVPSTRVRTSLQPITKVMHDELDQLYVDRVHPSIPILHQRRYMAWSKSSTRLPSRKCLQYAMWTLAALLSAQFRDMVETLYQETKQMLERLTVDGEESSSNVATELAQAWVLVAIFESMRTYHRRAWMSVGRAFRLVQAMHYHEIDSPIDRRGTSSPQEGDLIQVEEKRRVFWMAYFLDHTISLRDDWPITLNEHVICTRLPVPDFDFQNGVQEPGPLLSEALTDPALNLRSPFNECLILATICGRSLLQSQQYQISKAYGSIGLDRTEQQRWLDGLLSSRLEVLAYCYPSPMDSNDPLIVFTHILAHATVIYYCKTMAETAPPSSIQATCEQKALEACSQLITLAETLPELPSSKLHPLMPMPLFLCAEFLYGRMESDVSARTLIQRLFGIFCELRTVSDPEQSYLDLLPRSCVSKTAELVSLT</sequence>
<dbReference type="EMBL" id="JBFTWV010000054">
    <property type="protein sequence ID" value="KAL2793725.1"/>
    <property type="molecule type" value="Genomic_DNA"/>
</dbReference>
<dbReference type="InterPro" id="IPR007219">
    <property type="entry name" value="XnlR_reg_dom"/>
</dbReference>
<keyword evidence="5" id="KW-0804">Transcription</keyword>
<evidence type="ECO:0000256" key="1">
    <source>
        <dbReference type="ARBA" id="ARBA00004123"/>
    </source>
</evidence>
<dbReference type="InterPro" id="IPR036864">
    <property type="entry name" value="Zn2-C6_fun-type_DNA-bd_sf"/>
</dbReference>
<keyword evidence="9" id="KW-1185">Reference proteome</keyword>
<dbReference type="PANTHER" id="PTHR47338:SF3">
    <property type="entry name" value="C6 FINGER DOMAIN TRANSCRIPTION FACTOR DBAA-RELATED"/>
    <property type="match status" value="1"/>
</dbReference>
<dbReference type="SUPFAM" id="SSF57701">
    <property type="entry name" value="Zn2/Cys6 DNA-binding domain"/>
    <property type="match status" value="1"/>
</dbReference>
<reference evidence="8 9" key="1">
    <citation type="submission" date="2024-07" db="EMBL/GenBank/DDBJ databases">
        <title>Section-level genome sequencing and comparative genomics of Aspergillus sections Usti and Cavernicolus.</title>
        <authorList>
            <consortium name="Lawrence Berkeley National Laboratory"/>
            <person name="Nybo J.L."/>
            <person name="Vesth T.C."/>
            <person name="Theobald S."/>
            <person name="Frisvad J.C."/>
            <person name="Larsen T.O."/>
            <person name="Kjaerboelling I."/>
            <person name="Rothschild-Mancinelli K."/>
            <person name="Lyhne E.K."/>
            <person name="Kogle M.E."/>
            <person name="Barry K."/>
            <person name="Clum A."/>
            <person name="Na H."/>
            <person name="Ledsgaard L."/>
            <person name="Lin J."/>
            <person name="Lipzen A."/>
            <person name="Kuo A."/>
            <person name="Riley R."/>
            <person name="Mondo S."/>
            <person name="Labutti K."/>
            <person name="Haridas S."/>
            <person name="Pangalinan J."/>
            <person name="Salamov A.A."/>
            <person name="Simmons B.A."/>
            <person name="Magnuson J.K."/>
            <person name="Chen J."/>
            <person name="Drula E."/>
            <person name="Henrissat B."/>
            <person name="Wiebenga A."/>
            <person name="Lubbers R.J."/>
            <person name="Gomes A.C."/>
            <person name="Makela M.R."/>
            <person name="Stajich J."/>
            <person name="Grigoriev I.V."/>
            <person name="Mortensen U.H."/>
            <person name="De Vries R.P."/>
            <person name="Baker S.E."/>
            <person name="Andersen M.R."/>
        </authorList>
    </citation>
    <scope>NUCLEOTIDE SEQUENCE [LARGE SCALE GENOMIC DNA]</scope>
    <source>
        <strain evidence="8 9">CBS 209.92</strain>
    </source>
</reference>
<dbReference type="CDD" id="cd12148">
    <property type="entry name" value="fungal_TF_MHR"/>
    <property type="match status" value="1"/>
</dbReference>
<dbReference type="SMART" id="SM00906">
    <property type="entry name" value="Fungal_trans"/>
    <property type="match status" value="1"/>
</dbReference>
<evidence type="ECO:0000259" key="7">
    <source>
        <dbReference type="PROSITE" id="PS50048"/>
    </source>
</evidence>